<dbReference type="PRINTS" id="PR00332">
    <property type="entry name" value="HISTRIAD"/>
</dbReference>
<dbReference type="PROSITE" id="PS51084">
    <property type="entry name" value="HIT_2"/>
    <property type="match status" value="1"/>
</dbReference>
<dbReference type="Gene3D" id="3.30.428.10">
    <property type="entry name" value="HIT-like"/>
    <property type="match status" value="1"/>
</dbReference>
<protein>
    <submittedName>
        <fullName evidence="3">HIT-like protein</fullName>
    </submittedName>
</protein>
<sequence length="113" mass="12313">MNDCLFCKIATGAITADVLYEDDEVLAFRDIAPQAPHHFLVIPRRHLSGPAAIGSDEEQLFGKMMRIGAELAEKLGIGTGFRVVLNNGAEAGQTVFHIHMHILGGRPMHWPPG</sequence>
<dbReference type="PANTHER" id="PTHR23089">
    <property type="entry name" value="HISTIDINE TRIAD HIT PROTEIN"/>
    <property type="match status" value="1"/>
</dbReference>
<evidence type="ECO:0000259" key="2">
    <source>
        <dbReference type="PROSITE" id="PS51084"/>
    </source>
</evidence>
<dbReference type="PROSITE" id="PS00892">
    <property type="entry name" value="HIT_1"/>
    <property type="match status" value="1"/>
</dbReference>
<reference evidence="3 4" key="1">
    <citation type="submission" date="2022-01" db="EMBL/GenBank/DDBJ databases">
        <title>Desulfofustis limnae sp. nov., a novel mesophilic sulfate-reducing bacterium isolated from marsh soil.</title>
        <authorList>
            <person name="Watanabe M."/>
            <person name="Takahashi A."/>
            <person name="Kojima H."/>
            <person name="Fukui M."/>
        </authorList>
    </citation>
    <scope>NUCLEOTIDE SEQUENCE [LARGE SCALE GENOMIC DNA]</scope>
    <source>
        <strain evidence="3 4">PPLL</strain>
    </source>
</reference>
<feature type="short sequence motif" description="Histidine triad motif" evidence="1">
    <location>
        <begin position="97"/>
        <end position="101"/>
    </location>
</feature>
<dbReference type="CDD" id="cd01276">
    <property type="entry name" value="PKCI_related"/>
    <property type="match status" value="1"/>
</dbReference>
<evidence type="ECO:0000313" key="3">
    <source>
        <dbReference type="EMBL" id="BDD89000.1"/>
    </source>
</evidence>
<keyword evidence="4" id="KW-1185">Reference proteome</keyword>
<dbReference type="Pfam" id="PF01230">
    <property type="entry name" value="HIT"/>
    <property type="match status" value="1"/>
</dbReference>
<accession>A0ABN6M864</accession>
<feature type="domain" description="HIT" evidence="2">
    <location>
        <begin position="5"/>
        <end position="113"/>
    </location>
</feature>
<dbReference type="InterPro" id="IPR036265">
    <property type="entry name" value="HIT-like_sf"/>
</dbReference>
<proteinExistence type="predicted"/>
<dbReference type="Proteomes" id="UP000830055">
    <property type="component" value="Chromosome"/>
</dbReference>
<dbReference type="InterPro" id="IPR011146">
    <property type="entry name" value="HIT-like"/>
</dbReference>
<dbReference type="SUPFAM" id="SSF54197">
    <property type="entry name" value="HIT-like"/>
    <property type="match status" value="1"/>
</dbReference>
<evidence type="ECO:0000256" key="1">
    <source>
        <dbReference type="PROSITE-ProRule" id="PRU00464"/>
    </source>
</evidence>
<dbReference type="InterPro" id="IPR001310">
    <property type="entry name" value="Histidine_triad_HIT"/>
</dbReference>
<organism evidence="3 4">
    <name type="scientific">Desulfofustis limnaeus</name>
    <dbReference type="NCBI Taxonomy" id="2740163"/>
    <lineage>
        <taxon>Bacteria</taxon>
        <taxon>Pseudomonadati</taxon>
        <taxon>Thermodesulfobacteriota</taxon>
        <taxon>Desulfobulbia</taxon>
        <taxon>Desulfobulbales</taxon>
        <taxon>Desulfocapsaceae</taxon>
        <taxon>Desulfofustis</taxon>
    </lineage>
</organism>
<name>A0ABN6M864_9BACT</name>
<gene>
    <name evidence="3" type="ORF">DPPLL_33650</name>
</gene>
<dbReference type="RefSeq" id="WP_284152328.1">
    <property type="nucleotide sequence ID" value="NZ_AP025516.1"/>
</dbReference>
<dbReference type="InterPro" id="IPR019808">
    <property type="entry name" value="Histidine_triad_CS"/>
</dbReference>
<dbReference type="EMBL" id="AP025516">
    <property type="protein sequence ID" value="BDD89000.1"/>
    <property type="molecule type" value="Genomic_DNA"/>
</dbReference>
<evidence type="ECO:0000313" key="4">
    <source>
        <dbReference type="Proteomes" id="UP000830055"/>
    </source>
</evidence>